<accession>A0A8J8G7G7</accession>
<gene>
    <name evidence="1" type="ORF">HNQ03_001787</name>
</gene>
<keyword evidence="2" id="KW-1185">Reference proteome</keyword>
<dbReference type="RefSeq" id="WP_173779300.1">
    <property type="nucleotide sequence ID" value="NZ_JABSNO010000011.1"/>
</dbReference>
<name>A0A8J8G7G7_9FLAO</name>
<evidence type="ECO:0000313" key="1">
    <source>
        <dbReference type="EMBL" id="NRS92709.1"/>
    </source>
</evidence>
<dbReference type="Proteomes" id="UP000610746">
    <property type="component" value="Unassembled WGS sequence"/>
</dbReference>
<proteinExistence type="predicted"/>
<dbReference type="AlphaFoldDB" id="A0A8J8G7G7"/>
<protein>
    <submittedName>
        <fullName evidence="1">Uncharacterized protein</fullName>
    </submittedName>
</protein>
<organism evidence="1 2">
    <name type="scientific">Frigoriflavimonas asaccharolytica</name>
    <dbReference type="NCBI Taxonomy" id="2735899"/>
    <lineage>
        <taxon>Bacteria</taxon>
        <taxon>Pseudomonadati</taxon>
        <taxon>Bacteroidota</taxon>
        <taxon>Flavobacteriia</taxon>
        <taxon>Flavobacteriales</taxon>
        <taxon>Weeksellaceae</taxon>
        <taxon>Frigoriflavimonas</taxon>
    </lineage>
</organism>
<sequence length="79" mass="8329">MANSLDPIKEISKVDLSTTCFTQKVTVVLNHCGGHEGTIAGDQVPITCAEGQNEGTITTTTKTLTEATPQTLHICSCSH</sequence>
<dbReference type="EMBL" id="JABSNO010000011">
    <property type="protein sequence ID" value="NRS92709.1"/>
    <property type="molecule type" value="Genomic_DNA"/>
</dbReference>
<reference evidence="1" key="1">
    <citation type="submission" date="2020-05" db="EMBL/GenBank/DDBJ databases">
        <title>Genomic Encyclopedia of Type Strains, Phase IV (KMG-V): Genome sequencing to study the core and pangenomes of soil and plant-associated prokaryotes.</title>
        <authorList>
            <person name="Whitman W."/>
        </authorList>
    </citation>
    <scope>NUCLEOTIDE SEQUENCE</scope>
    <source>
        <strain evidence="1">16F</strain>
    </source>
</reference>
<comment type="caution">
    <text evidence="1">The sequence shown here is derived from an EMBL/GenBank/DDBJ whole genome shotgun (WGS) entry which is preliminary data.</text>
</comment>
<evidence type="ECO:0000313" key="2">
    <source>
        <dbReference type="Proteomes" id="UP000610746"/>
    </source>
</evidence>